<sequence>MILVEFTMEMTRSLLESLTDIGGGEVGVSQNFMELKEMKISLEVLMGPRTSLSPVKELDSGFASSLDSREELIVVDVDVFRYAELLRKRELDEALKGHVRMHSQKTDESIAITLSGNNSREAGSKLKHFLADLNKYLRTQDILLSDLSPKGMDLLMKIEKSGNISGSNLVCFMGDRVHIIGPSKESFELKQELLVGHREPRGKPPETDWRKRRSLSSQELPRINPQKNFREVSAPPPDKASGFSSSFRVPADRRHSGNSFERDERKRRSLSSQELPRINRQKNFQEVSAPPADKASGFSSSPRVPAYHHHSGKSSERDGRKRSLSLRQVFRKRSIKDVREVFPSLWR</sequence>
<organism evidence="2 3">
    <name type="scientific">Oryzias melastigma</name>
    <name type="common">Marine medaka</name>
    <dbReference type="NCBI Taxonomy" id="30732"/>
    <lineage>
        <taxon>Eukaryota</taxon>
        <taxon>Metazoa</taxon>
        <taxon>Chordata</taxon>
        <taxon>Craniata</taxon>
        <taxon>Vertebrata</taxon>
        <taxon>Euteleostomi</taxon>
        <taxon>Actinopterygii</taxon>
        <taxon>Neopterygii</taxon>
        <taxon>Teleostei</taxon>
        <taxon>Neoteleostei</taxon>
        <taxon>Acanthomorphata</taxon>
        <taxon>Ovalentaria</taxon>
        <taxon>Atherinomorphae</taxon>
        <taxon>Beloniformes</taxon>
        <taxon>Adrianichthyidae</taxon>
        <taxon>Oryziinae</taxon>
        <taxon>Oryzias</taxon>
    </lineage>
</organism>
<comment type="caution">
    <text evidence="2">The sequence shown here is derived from an EMBL/GenBank/DDBJ whole genome shotgun (WGS) entry which is preliminary data.</text>
</comment>
<proteinExistence type="predicted"/>
<evidence type="ECO:0000313" key="3">
    <source>
        <dbReference type="Proteomes" id="UP000646548"/>
    </source>
</evidence>
<feature type="compositionally biased region" description="Basic and acidic residues" evidence="1">
    <location>
        <begin position="250"/>
        <end position="266"/>
    </location>
</feature>
<name>A0A834BYW0_ORYME</name>
<feature type="compositionally biased region" description="Basic and acidic residues" evidence="1">
    <location>
        <begin position="195"/>
        <end position="209"/>
    </location>
</feature>
<dbReference type="EMBL" id="WKFB01000547">
    <property type="protein sequence ID" value="KAF6719892.1"/>
    <property type="molecule type" value="Genomic_DNA"/>
</dbReference>
<protein>
    <submittedName>
        <fullName evidence="2">Uncharacterized protein</fullName>
    </submittedName>
</protein>
<reference evidence="2" key="1">
    <citation type="journal article" name="BMC Genomics">
        <title>Long-read sequencing and de novo genome assembly of marine medaka (Oryzias melastigma).</title>
        <authorList>
            <person name="Liang P."/>
            <person name="Saqib H.S.A."/>
            <person name="Ni X."/>
            <person name="Shen Y."/>
        </authorList>
    </citation>
    <scope>NUCLEOTIDE SEQUENCE</scope>
    <source>
        <strain evidence="2">Bigg-433</strain>
    </source>
</reference>
<accession>A0A834BYW0</accession>
<evidence type="ECO:0000256" key="1">
    <source>
        <dbReference type="SAM" id="MobiDB-lite"/>
    </source>
</evidence>
<gene>
    <name evidence="2" type="ORF">FQA47_021786</name>
</gene>
<dbReference type="AlphaFoldDB" id="A0A834BYW0"/>
<dbReference type="Proteomes" id="UP000646548">
    <property type="component" value="Unassembled WGS sequence"/>
</dbReference>
<feature type="region of interest" description="Disordered" evidence="1">
    <location>
        <begin position="195"/>
        <end position="324"/>
    </location>
</feature>
<evidence type="ECO:0000313" key="2">
    <source>
        <dbReference type="EMBL" id="KAF6719892.1"/>
    </source>
</evidence>